<dbReference type="AlphaFoldDB" id="A0A317MX39"/>
<dbReference type="OrthoDB" id="5298497at2"/>
<keyword evidence="1" id="KW-1133">Transmembrane helix</keyword>
<dbReference type="PANTHER" id="PTHR34351:SF1">
    <property type="entry name" value="SLR1927 PROTEIN"/>
    <property type="match status" value="1"/>
</dbReference>
<feature type="transmembrane region" description="Helical" evidence="1">
    <location>
        <begin position="27"/>
        <end position="48"/>
    </location>
</feature>
<name>A0A317MX39_9GAMM</name>
<sequence>MSNWLRAHHRRRHKPLSGPCRIDRRRLYVLPTRAGYAFAALLMVLLGWSINYNVNLGFVLTFVLGGVAVDAMKRVHDQLSGLTVHPPSAESAFAGTQANVSLRIDVPGSRARYGITVDGDGITARLADLPAGSESVDLLVKAPRRGRLRLDTLRLSTVYPLGLFCAWTWLEFPACGVIWPAPLGDRPLPSGGYGLRHELGAELAGDEEFAGLREWRRGDAATHVAWRASARSETLLVKEFVSPAGGEEVLLDWNALAELTDIEARLSQLSAWVLAAEAAGLRYGLRLPGCELAPDHGDMHRRAALEHLALYGEAADVGS</sequence>
<protein>
    <submittedName>
        <fullName evidence="2">Uncharacterized protein (DUF58 family)</fullName>
    </submittedName>
</protein>
<evidence type="ECO:0000256" key="1">
    <source>
        <dbReference type="SAM" id="Phobius"/>
    </source>
</evidence>
<dbReference type="PANTHER" id="PTHR34351">
    <property type="entry name" value="SLR1927 PROTEIN-RELATED"/>
    <property type="match status" value="1"/>
</dbReference>
<comment type="caution">
    <text evidence="2">The sequence shown here is derived from an EMBL/GenBank/DDBJ whole genome shotgun (WGS) entry which is preliminary data.</text>
</comment>
<dbReference type="RefSeq" id="WP_110017941.1">
    <property type="nucleotide sequence ID" value="NZ_QGTJ01000003.1"/>
</dbReference>
<gene>
    <name evidence="2" type="ORF">C7443_103385</name>
</gene>
<organism evidence="2 3">
    <name type="scientific">Plasticicumulans acidivorans</name>
    <dbReference type="NCBI Taxonomy" id="886464"/>
    <lineage>
        <taxon>Bacteria</taxon>
        <taxon>Pseudomonadati</taxon>
        <taxon>Pseudomonadota</taxon>
        <taxon>Gammaproteobacteria</taxon>
        <taxon>Candidatus Competibacteraceae</taxon>
        <taxon>Plasticicumulans</taxon>
    </lineage>
</organism>
<keyword evidence="1" id="KW-0812">Transmembrane</keyword>
<evidence type="ECO:0000313" key="3">
    <source>
        <dbReference type="Proteomes" id="UP000246569"/>
    </source>
</evidence>
<evidence type="ECO:0000313" key="2">
    <source>
        <dbReference type="EMBL" id="PWV63456.1"/>
    </source>
</evidence>
<keyword evidence="1" id="KW-0472">Membrane</keyword>
<proteinExistence type="predicted"/>
<keyword evidence="3" id="KW-1185">Reference proteome</keyword>
<reference evidence="2 3" key="1">
    <citation type="submission" date="2018-05" db="EMBL/GenBank/DDBJ databases">
        <title>Genomic Encyclopedia of Type Strains, Phase IV (KMG-IV): sequencing the most valuable type-strain genomes for metagenomic binning, comparative biology and taxonomic classification.</title>
        <authorList>
            <person name="Goeker M."/>
        </authorList>
    </citation>
    <scope>NUCLEOTIDE SEQUENCE [LARGE SCALE GENOMIC DNA]</scope>
    <source>
        <strain evidence="2 3">DSM 23606</strain>
    </source>
</reference>
<dbReference type="EMBL" id="QGTJ01000003">
    <property type="protein sequence ID" value="PWV63456.1"/>
    <property type="molecule type" value="Genomic_DNA"/>
</dbReference>
<dbReference type="Proteomes" id="UP000246569">
    <property type="component" value="Unassembled WGS sequence"/>
</dbReference>
<accession>A0A317MX39</accession>